<evidence type="ECO:0000313" key="1">
    <source>
        <dbReference type="EMBL" id="MDP9975182.1"/>
    </source>
</evidence>
<reference evidence="1" key="1">
    <citation type="submission" date="2023-07" db="EMBL/GenBank/DDBJ databases">
        <title>Sorghum-associated microbial communities from plants grown in Nebraska, USA.</title>
        <authorList>
            <person name="Schachtman D."/>
        </authorList>
    </citation>
    <scope>NUCLEOTIDE SEQUENCE</scope>
    <source>
        <strain evidence="1">DS3315</strain>
    </source>
</reference>
<organism evidence="1 2">
    <name type="scientific">Variovorax paradoxus</name>
    <dbReference type="NCBI Taxonomy" id="34073"/>
    <lineage>
        <taxon>Bacteria</taxon>
        <taxon>Pseudomonadati</taxon>
        <taxon>Pseudomonadota</taxon>
        <taxon>Betaproteobacteria</taxon>
        <taxon>Burkholderiales</taxon>
        <taxon>Comamonadaceae</taxon>
        <taxon>Variovorax</taxon>
    </lineage>
</organism>
<dbReference type="Proteomes" id="UP001224845">
    <property type="component" value="Unassembled WGS sequence"/>
</dbReference>
<comment type="caution">
    <text evidence="1">The sequence shown here is derived from an EMBL/GenBank/DDBJ whole genome shotgun (WGS) entry which is preliminary data.</text>
</comment>
<gene>
    <name evidence="1" type="ORF">J2W39_006470</name>
</gene>
<proteinExistence type="predicted"/>
<name>A0AAW8ER88_VARPD</name>
<dbReference type="EMBL" id="JAUSRV010000024">
    <property type="protein sequence ID" value="MDP9975182.1"/>
    <property type="molecule type" value="Genomic_DNA"/>
</dbReference>
<evidence type="ECO:0000313" key="2">
    <source>
        <dbReference type="Proteomes" id="UP001224845"/>
    </source>
</evidence>
<dbReference type="AlphaFoldDB" id="A0AAW8ER88"/>
<protein>
    <submittedName>
        <fullName evidence="1">Uncharacterized protein</fullName>
    </submittedName>
</protein>
<dbReference type="RefSeq" id="WP_307597141.1">
    <property type="nucleotide sequence ID" value="NZ_CAXUQK020000002.1"/>
</dbReference>
<accession>A0AAW8ER88</accession>
<sequence>MNDIKLFRLDSGRAVEQGDASDLEKPLQTLIEANLDTLLGIHFLVSCPVNSWA</sequence>